<dbReference type="CDD" id="cd00995">
    <property type="entry name" value="PBP2_NikA_DppA_OppA_like"/>
    <property type="match status" value="1"/>
</dbReference>
<dbReference type="SUPFAM" id="SSF53850">
    <property type="entry name" value="Periplasmic binding protein-like II"/>
    <property type="match status" value="1"/>
</dbReference>
<feature type="domain" description="Solute-binding protein family 5" evidence="2">
    <location>
        <begin position="102"/>
        <end position="485"/>
    </location>
</feature>
<dbReference type="PROSITE" id="PS51257">
    <property type="entry name" value="PROKAR_LIPOPROTEIN"/>
    <property type="match status" value="1"/>
</dbReference>
<accession>A0A6J7I503</accession>
<dbReference type="PANTHER" id="PTHR30290:SF83">
    <property type="entry name" value="ABC TRANSPORTER SUBSTRATE-BINDING PROTEIN"/>
    <property type="match status" value="1"/>
</dbReference>
<evidence type="ECO:0000256" key="1">
    <source>
        <dbReference type="SAM" id="MobiDB-lite"/>
    </source>
</evidence>
<feature type="region of interest" description="Disordered" evidence="1">
    <location>
        <begin position="30"/>
        <end position="49"/>
    </location>
</feature>
<dbReference type="Gene3D" id="3.40.190.10">
    <property type="entry name" value="Periplasmic binding protein-like II"/>
    <property type="match status" value="1"/>
</dbReference>
<dbReference type="PIRSF" id="PIRSF002741">
    <property type="entry name" value="MppA"/>
    <property type="match status" value="1"/>
</dbReference>
<gene>
    <name evidence="3" type="ORF">UFOPK3752_00116</name>
</gene>
<dbReference type="Gene3D" id="3.10.105.10">
    <property type="entry name" value="Dipeptide-binding Protein, Domain 3"/>
    <property type="match status" value="1"/>
</dbReference>
<dbReference type="InterPro" id="IPR000914">
    <property type="entry name" value="SBP_5_dom"/>
</dbReference>
<dbReference type="AlphaFoldDB" id="A0A6J7I503"/>
<dbReference type="GO" id="GO:1904680">
    <property type="term" value="F:peptide transmembrane transporter activity"/>
    <property type="evidence" value="ECO:0007669"/>
    <property type="project" value="TreeGrafter"/>
</dbReference>
<sequence length="565" mass="59360">MIIRHRTLAATIAVAACFALAACGGSTSPAATSSPGTSDAPSSSSSAPTAAPGGKFSVAIEQPQSLVPSNCYDLYCANVLNAMFTGLFRFSTLPGGTVEPVHTELTKSISTADGGKTWTFEINPGWTFTNGEAITSKTFVDTWNFAALGTNGQQLGFVFGDSQLNVVGYSDVSDEKAPKAQTMSGLKIVNDTTWTMALVAPLGKGLLENFVAGPQIFPMPSVAMTDPDAFSKQPIGNGHYLMKEPWVPNQKIVIDRNPNYKGTPALADTVEFRIYNDTTAEWADLQAGNLDVEPQLPQSALATAAAVLGDRYVNIPGSLGFGYYAFPQQGTAFKSKDVRIAIAKAINWDDINSKLFYGTQVRAGSFAPKTILGGGEDVCGENCVFDPAAAKAKLASGGGIAGNAIQFAALQGGPNTTSKAVCNQIQTNLGVACTLKLFPDFGTMLEAYANISASDPGFILSGGWAADNPTLQNMIGPSFTTGAANNYIGYSNKSFDALITQGNSAADPAKQVALWQQAEAVLYGDFVAYATSFYNTTYGYSTRVSNVKIDPTAYINISEIAVIAP</sequence>
<protein>
    <submittedName>
        <fullName evidence="3">Unannotated protein</fullName>
    </submittedName>
</protein>
<organism evidence="3">
    <name type="scientific">freshwater metagenome</name>
    <dbReference type="NCBI Taxonomy" id="449393"/>
    <lineage>
        <taxon>unclassified sequences</taxon>
        <taxon>metagenomes</taxon>
        <taxon>ecological metagenomes</taxon>
    </lineage>
</organism>
<name>A0A6J7I503_9ZZZZ</name>
<evidence type="ECO:0000259" key="2">
    <source>
        <dbReference type="Pfam" id="PF00496"/>
    </source>
</evidence>
<dbReference type="GO" id="GO:0042597">
    <property type="term" value="C:periplasmic space"/>
    <property type="evidence" value="ECO:0007669"/>
    <property type="project" value="UniProtKB-ARBA"/>
</dbReference>
<proteinExistence type="predicted"/>
<dbReference type="EMBL" id="CAFBND010000003">
    <property type="protein sequence ID" value="CAB4925764.1"/>
    <property type="molecule type" value="Genomic_DNA"/>
</dbReference>
<dbReference type="Pfam" id="PF00496">
    <property type="entry name" value="SBP_bac_5"/>
    <property type="match status" value="1"/>
</dbReference>
<dbReference type="InterPro" id="IPR030678">
    <property type="entry name" value="Peptide/Ni-bd"/>
</dbReference>
<dbReference type="PANTHER" id="PTHR30290">
    <property type="entry name" value="PERIPLASMIC BINDING COMPONENT OF ABC TRANSPORTER"/>
    <property type="match status" value="1"/>
</dbReference>
<evidence type="ECO:0000313" key="3">
    <source>
        <dbReference type="EMBL" id="CAB4925764.1"/>
    </source>
</evidence>
<dbReference type="InterPro" id="IPR039424">
    <property type="entry name" value="SBP_5"/>
</dbReference>
<dbReference type="GO" id="GO:0043190">
    <property type="term" value="C:ATP-binding cassette (ABC) transporter complex"/>
    <property type="evidence" value="ECO:0007669"/>
    <property type="project" value="InterPro"/>
</dbReference>
<reference evidence="3" key="1">
    <citation type="submission" date="2020-05" db="EMBL/GenBank/DDBJ databases">
        <authorList>
            <person name="Chiriac C."/>
            <person name="Salcher M."/>
            <person name="Ghai R."/>
            <person name="Kavagutti S V."/>
        </authorList>
    </citation>
    <scope>NUCLEOTIDE SEQUENCE</scope>
</reference>
<dbReference type="GO" id="GO:0015833">
    <property type="term" value="P:peptide transport"/>
    <property type="evidence" value="ECO:0007669"/>
    <property type="project" value="TreeGrafter"/>
</dbReference>